<feature type="transmembrane region" description="Helical" evidence="1">
    <location>
        <begin position="40"/>
        <end position="62"/>
    </location>
</feature>
<evidence type="ECO:0000256" key="1">
    <source>
        <dbReference type="SAM" id="Phobius"/>
    </source>
</evidence>
<keyword evidence="3" id="KW-1185">Reference proteome</keyword>
<feature type="transmembrane region" description="Helical" evidence="1">
    <location>
        <begin position="68"/>
        <end position="88"/>
    </location>
</feature>
<keyword evidence="1" id="KW-0812">Transmembrane</keyword>
<protein>
    <submittedName>
        <fullName evidence="2">F1/F0 ATPase, subunit 2</fullName>
    </submittedName>
</protein>
<gene>
    <name evidence="2" type="ORF">SAMN05421548_11567</name>
</gene>
<keyword evidence="1" id="KW-0472">Membrane</keyword>
<dbReference type="RefSeq" id="WP_245746903.1">
    <property type="nucleotide sequence ID" value="NZ_FMYQ01000015.1"/>
</dbReference>
<dbReference type="AlphaFoldDB" id="A0A1G6SGF1"/>
<evidence type="ECO:0000313" key="3">
    <source>
        <dbReference type="Proteomes" id="UP000198908"/>
    </source>
</evidence>
<name>A0A1G6SGF1_9BURK</name>
<keyword evidence="1" id="KW-1133">Transmembrane helix</keyword>
<organism evidence="2 3">
    <name type="scientific">Paraburkholderia lycopersici</name>
    <dbReference type="NCBI Taxonomy" id="416944"/>
    <lineage>
        <taxon>Bacteria</taxon>
        <taxon>Pseudomonadati</taxon>
        <taxon>Pseudomonadota</taxon>
        <taxon>Betaproteobacteria</taxon>
        <taxon>Burkholderiales</taxon>
        <taxon>Burkholderiaceae</taxon>
        <taxon>Paraburkholderia</taxon>
    </lineage>
</organism>
<dbReference type="Proteomes" id="UP000198908">
    <property type="component" value="Unassembled WGS sequence"/>
</dbReference>
<sequence length="91" mass="9432">MTDLWLLRTCATGLAAGMAAGAAHFAALRWNARYFAAGRLAVALGAQTVRCVLTALLLFALARAGSPALLAGMAGLLIARHATLRIAVRTQ</sequence>
<dbReference type="Pfam" id="PF12966">
    <property type="entry name" value="AtpR"/>
    <property type="match status" value="1"/>
</dbReference>
<dbReference type="InterPro" id="IPR017581">
    <property type="entry name" value="AtpR-like"/>
</dbReference>
<feature type="transmembrane region" description="Helical" evidence="1">
    <location>
        <begin position="6"/>
        <end position="28"/>
    </location>
</feature>
<evidence type="ECO:0000313" key="2">
    <source>
        <dbReference type="EMBL" id="SDD16000.1"/>
    </source>
</evidence>
<accession>A0A1G6SGF1</accession>
<reference evidence="3" key="1">
    <citation type="submission" date="2016-09" db="EMBL/GenBank/DDBJ databases">
        <authorList>
            <person name="Varghese N."/>
            <person name="Submissions S."/>
        </authorList>
    </citation>
    <scope>NUCLEOTIDE SEQUENCE [LARGE SCALE GENOMIC DNA]</scope>
    <source>
        <strain evidence="3">TNe-862</strain>
    </source>
</reference>
<dbReference type="EMBL" id="FMYQ01000015">
    <property type="protein sequence ID" value="SDD16000.1"/>
    <property type="molecule type" value="Genomic_DNA"/>
</dbReference>
<proteinExistence type="predicted"/>
<dbReference type="STRING" id="416944.SAMN05421548_11567"/>